<evidence type="ECO:0000313" key="3">
    <source>
        <dbReference type="Proteomes" id="UP000503483"/>
    </source>
</evidence>
<keyword evidence="1" id="KW-1133">Transmembrane helix</keyword>
<dbReference type="RefSeq" id="WP_172127803.1">
    <property type="nucleotide sequence ID" value="NZ_CP042652.1"/>
</dbReference>
<dbReference type="EMBL" id="CP042652">
    <property type="protein sequence ID" value="QKE29764.1"/>
    <property type="molecule type" value="Genomic_DNA"/>
</dbReference>
<gene>
    <name evidence="2" type="ORF">AACT_2694</name>
</gene>
<dbReference type="KEGG" id="paco:AACT_2694"/>
<reference evidence="2 3" key="1">
    <citation type="submission" date="2019-08" db="EMBL/GenBank/DDBJ databases">
        <title>Complete genome sequence of Arcobacter acticola.</title>
        <authorList>
            <person name="Miller W."/>
        </authorList>
    </citation>
    <scope>NUCLEOTIDE SEQUENCE [LARGE SCALE GENOMIC DNA]</scope>
    <source>
        <strain evidence="2 3">KCTC 52212</strain>
    </source>
</reference>
<keyword evidence="1" id="KW-0472">Membrane</keyword>
<keyword evidence="3" id="KW-1185">Reference proteome</keyword>
<proteinExistence type="predicted"/>
<feature type="transmembrane region" description="Helical" evidence="1">
    <location>
        <begin position="6"/>
        <end position="25"/>
    </location>
</feature>
<evidence type="ECO:0000313" key="2">
    <source>
        <dbReference type="EMBL" id="QKE29764.1"/>
    </source>
</evidence>
<evidence type="ECO:0000256" key="1">
    <source>
        <dbReference type="SAM" id="Phobius"/>
    </source>
</evidence>
<accession>A0A6M8F393</accession>
<keyword evidence="1" id="KW-0812">Transmembrane</keyword>
<organism evidence="2 3">
    <name type="scientific">Arcobacter acticola</name>
    <dbReference type="NCBI Taxonomy" id="1849015"/>
    <lineage>
        <taxon>Bacteria</taxon>
        <taxon>Pseudomonadati</taxon>
        <taxon>Campylobacterota</taxon>
        <taxon>Epsilonproteobacteria</taxon>
        <taxon>Campylobacterales</taxon>
        <taxon>Arcobacteraceae</taxon>
        <taxon>Arcobacter</taxon>
    </lineage>
</organism>
<dbReference type="Proteomes" id="UP000503483">
    <property type="component" value="Chromosome"/>
</dbReference>
<sequence length="185" mass="21513">MKRNYWPLLFIGIFTFTIGMIIWTIKSAVSVPVIEDNSFMKKYQDVEEHYNEMMDSNVLFRSKYNFDFFINDKQFALTTEDIRYSQRVIEKFSVNKDSLKVGKNSLKLTVSDKITNEKKDVKIDLILSKTISNDSDKLLSNGDFVENDKTYIADFEIKESNNWIITGSFVVDGITGYLYIKTNAI</sequence>
<protein>
    <submittedName>
        <fullName evidence="2">Putative cytochrome c oxidase-associated protein CcoH</fullName>
    </submittedName>
</protein>
<name>A0A6M8F393_9BACT</name>
<dbReference type="AlphaFoldDB" id="A0A6M8F393"/>